<evidence type="ECO:0000313" key="4">
    <source>
        <dbReference type="EMBL" id="QSQ28253.1"/>
    </source>
</evidence>
<proteinExistence type="predicted"/>
<reference evidence="4 5" key="1">
    <citation type="submission" date="2021-02" db="EMBL/GenBank/DDBJ databases">
        <title>De Novo genome assembly of isolated myxobacteria.</title>
        <authorList>
            <person name="Stevens D.C."/>
        </authorList>
    </citation>
    <scope>NUCLEOTIDE SEQUENCE [LARGE SCALE GENOMIC DNA]</scope>
    <source>
        <strain evidence="5">SCPEA02</strain>
    </source>
</reference>
<dbReference type="Pfam" id="PF08308">
    <property type="entry name" value="PEGA"/>
    <property type="match status" value="1"/>
</dbReference>
<organism evidence="4 5">
    <name type="scientific">Pyxidicoccus parkwayensis</name>
    <dbReference type="NCBI Taxonomy" id="2813578"/>
    <lineage>
        <taxon>Bacteria</taxon>
        <taxon>Pseudomonadati</taxon>
        <taxon>Myxococcota</taxon>
        <taxon>Myxococcia</taxon>
        <taxon>Myxococcales</taxon>
        <taxon>Cystobacterineae</taxon>
        <taxon>Myxococcaceae</taxon>
        <taxon>Pyxidicoccus</taxon>
    </lineage>
</organism>
<accession>A0ABX7PCE2</accession>
<keyword evidence="2" id="KW-1133">Transmembrane helix</keyword>
<name>A0ABX7PCE2_9BACT</name>
<feature type="region of interest" description="Disordered" evidence="1">
    <location>
        <begin position="1"/>
        <end position="108"/>
    </location>
</feature>
<evidence type="ECO:0000256" key="1">
    <source>
        <dbReference type="SAM" id="MobiDB-lite"/>
    </source>
</evidence>
<keyword evidence="2" id="KW-0472">Membrane</keyword>
<evidence type="ECO:0000256" key="2">
    <source>
        <dbReference type="SAM" id="Phobius"/>
    </source>
</evidence>
<keyword evidence="2" id="KW-0812">Transmembrane</keyword>
<dbReference type="InterPro" id="IPR013229">
    <property type="entry name" value="PEGA"/>
</dbReference>
<feature type="transmembrane region" description="Helical" evidence="2">
    <location>
        <begin position="465"/>
        <end position="484"/>
    </location>
</feature>
<dbReference type="EMBL" id="CP071090">
    <property type="protein sequence ID" value="QSQ28253.1"/>
    <property type="molecule type" value="Genomic_DNA"/>
</dbReference>
<protein>
    <submittedName>
        <fullName evidence="4">PEGA domain-containing protein</fullName>
    </submittedName>
</protein>
<gene>
    <name evidence="4" type="ORF">JY651_25080</name>
</gene>
<evidence type="ECO:0000259" key="3">
    <source>
        <dbReference type="Pfam" id="PF08308"/>
    </source>
</evidence>
<feature type="compositionally biased region" description="Basic residues" evidence="1">
    <location>
        <begin position="14"/>
        <end position="43"/>
    </location>
</feature>
<feature type="domain" description="PEGA" evidence="3">
    <location>
        <begin position="278"/>
        <end position="346"/>
    </location>
</feature>
<keyword evidence="5" id="KW-1185">Reference proteome</keyword>
<evidence type="ECO:0000313" key="5">
    <source>
        <dbReference type="Proteomes" id="UP000662747"/>
    </source>
</evidence>
<sequence length="501" mass="52215">MALLLAVLPAHAQTTRKRASKKKPAVTKVAKKKKVPANKKKKAPPAEDTETAGTTDVESAEPMVFGEPDAKPAPAESDTPVTPLEKPATPAVAKPTLPELPPPPSAKPVVEKPSVPLLTSGPVALFAVARTPNAQDAAVKLEGELLGYLGTGDVTLVDLGAAFPPPAPVPLTKADTLFEEGRTAYDNLDPEAAEAKFKAAAEAYTRAPADMSTERLAQTYIFLGASRQLNGDMIGAKEAFTHAVVAEPGARPDAALFSQEVQKAYDESRAAVRGLSPGSLTVISEPAGAEVLVRGRKVGVTPLRNVEVPAGQHPVVVSLPGYASYSLYAEVQSSKPTDVKAKLEPAPGLAAVRDFAAKAATEKAFDSDTVPAEARAIGERLNARYVVLAAVSRDKKGRAEAELQAWDLRSKARLRGVEIELAPGKPKHGPAAAADQVRGFVNGAMAPRVSERGSGPDFSLLKRPAFWAVVGGVAAVTAGTVFVVTQDKGKGWNPVTGGVGF</sequence>
<dbReference type="Proteomes" id="UP000662747">
    <property type="component" value="Chromosome"/>
</dbReference>